<comment type="similarity">
    <text evidence="1">Belongs to the gamma-glutamyltransferase family.</text>
</comment>
<feature type="region of interest" description="Disordered" evidence="4">
    <location>
        <begin position="27"/>
        <end position="91"/>
    </location>
</feature>
<dbReference type="PANTHER" id="PTHR11686">
    <property type="entry name" value="GAMMA GLUTAMYL TRANSPEPTIDASE"/>
    <property type="match status" value="1"/>
</dbReference>
<name>S4R7Y3_PETMA</name>
<comment type="pathway">
    <text evidence="3">Sulfur metabolism; glutathione metabolism.</text>
</comment>
<reference evidence="5" key="2">
    <citation type="submission" date="2025-09" db="UniProtKB">
        <authorList>
            <consortium name="Ensembl"/>
        </authorList>
    </citation>
    <scope>IDENTIFICATION</scope>
</reference>
<organism evidence="5">
    <name type="scientific">Petromyzon marinus</name>
    <name type="common">Sea lamprey</name>
    <dbReference type="NCBI Taxonomy" id="7757"/>
    <lineage>
        <taxon>Eukaryota</taxon>
        <taxon>Metazoa</taxon>
        <taxon>Chordata</taxon>
        <taxon>Craniata</taxon>
        <taxon>Vertebrata</taxon>
        <taxon>Cyclostomata</taxon>
        <taxon>Hyperoartia</taxon>
        <taxon>Petromyzontiformes</taxon>
        <taxon>Petromyzontidae</taxon>
        <taxon>Petromyzon</taxon>
    </lineage>
</organism>
<dbReference type="Ensembl" id="ENSPMAT00000001319.1">
    <property type="protein sequence ID" value="ENSPMAP00000001313.1"/>
    <property type="gene ID" value="ENSPMAG00000001168.1"/>
</dbReference>
<accession>S4R7Y3</accession>
<dbReference type="InterPro" id="IPR043138">
    <property type="entry name" value="GGT_lsub"/>
</dbReference>
<comment type="function">
    <text evidence="3">Cleaves the gamma-glutamyl peptide bond of glutathione and glutathione conjugates.</text>
</comment>
<evidence type="ECO:0000256" key="3">
    <source>
        <dbReference type="RuleBase" id="RU368068"/>
    </source>
</evidence>
<dbReference type="Gene3D" id="3.60.20.40">
    <property type="match status" value="1"/>
</dbReference>
<dbReference type="GO" id="GO:0005886">
    <property type="term" value="C:plasma membrane"/>
    <property type="evidence" value="ECO:0007669"/>
    <property type="project" value="TreeGrafter"/>
</dbReference>
<keyword evidence="3" id="KW-0012">Acyltransferase</keyword>
<reference evidence="5" key="1">
    <citation type="submission" date="2025-08" db="UniProtKB">
        <authorList>
            <consortium name="Ensembl"/>
        </authorList>
    </citation>
    <scope>IDENTIFICATION</scope>
</reference>
<feature type="binding site" evidence="2">
    <location>
        <position position="516"/>
    </location>
    <ligand>
        <name>L-glutamate</name>
        <dbReference type="ChEBI" id="CHEBI:29985"/>
    </ligand>
</feature>
<dbReference type="AlphaFoldDB" id="S4R7Y3"/>
<dbReference type="OMA" id="GVIICEI"/>
<evidence type="ECO:0000256" key="1">
    <source>
        <dbReference type="ARBA" id="ARBA00009381"/>
    </source>
</evidence>
<keyword evidence="3" id="KW-0812">Transmembrane</keyword>
<feature type="transmembrane region" description="Helical" evidence="3">
    <location>
        <begin position="107"/>
        <end position="131"/>
    </location>
</feature>
<dbReference type="GeneTree" id="ENSGT00940000156917"/>
<dbReference type="GO" id="GO:0036374">
    <property type="term" value="F:glutathione hydrolase activity"/>
    <property type="evidence" value="ECO:0007669"/>
    <property type="project" value="UniProtKB-UniRule"/>
</dbReference>
<comment type="catalytic activity">
    <reaction evidence="3">
        <text>an S-substituted glutathione + H2O = an S-substituted L-cysteinylglycine + L-glutamate</text>
        <dbReference type="Rhea" id="RHEA:59468"/>
        <dbReference type="ChEBI" id="CHEBI:15377"/>
        <dbReference type="ChEBI" id="CHEBI:29985"/>
        <dbReference type="ChEBI" id="CHEBI:90779"/>
        <dbReference type="ChEBI" id="CHEBI:143103"/>
        <dbReference type="EC" id="3.4.19.13"/>
    </reaction>
</comment>
<feature type="binding site" evidence="2">
    <location>
        <position position="567"/>
    </location>
    <ligand>
        <name>L-glutamate</name>
        <dbReference type="ChEBI" id="CHEBI:29985"/>
    </ligand>
</feature>
<evidence type="ECO:0000256" key="2">
    <source>
        <dbReference type="PIRSR" id="PIRSR600101-2"/>
    </source>
</evidence>
<keyword evidence="3" id="KW-0808">Transferase</keyword>
<protein>
    <recommendedName>
        <fullName evidence="3">Glutathione hydrolase</fullName>
        <ecNumber evidence="3">2.3.2.2</ecNumber>
        <ecNumber evidence="3">3.4.19.13</ecNumber>
    </recommendedName>
    <alternativeName>
        <fullName evidence="3">Gamma-glutamyltransferase</fullName>
    </alternativeName>
    <alternativeName>
        <fullName evidence="3">Gamma-glutamyltranspeptidase</fullName>
    </alternativeName>
</protein>
<dbReference type="EC" id="3.4.19.13" evidence="3"/>
<dbReference type="STRING" id="7757.ENSPMAP00000001313"/>
<evidence type="ECO:0000256" key="4">
    <source>
        <dbReference type="SAM" id="MobiDB-lite"/>
    </source>
</evidence>
<dbReference type="SUPFAM" id="SSF56235">
    <property type="entry name" value="N-terminal nucleophile aminohydrolases (Ntn hydrolases)"/>
    <property type="match status" value="1"/>
</dbReference>
<dbReference type="InterPro" id="IPR000101">
    <property type="entry name" value="GGT_peptidase"/>
</dbReference>
<dbReference type="PANTHER" id="PTHR11686:SF54">
    <property type="entry name" value="GLUTATHIONE HYDROLASE 7"/>
    <property type="match status" value="1"/>
</dbReference>
<dbReference type="PRINTS" id="PR01210">
    <property type="entry name" value="GGTRANSPTASE"/>
</dbReference>
<dbReference type="GO" id="GO:0006751">
    <property type="term" value="P:glutathione catabolic process"/>
    <property type="evidence" value="ECO:0007669"/>
    <property type="project" value="UniProtKB-UniRule"/>
</dbReference>
<feature type="compositionally biased region" description="Low complexity" evidence="4">
    <location>
        <begin position="74"/>
        <end position="87"/>
    </location>
</feature>
<comment type="catalytic activity">
    <reaction evidence="3">
        <text>an N-terminal (5-L-glutamyl)-[peptide] + an alpha-amino acid = 5-L-glutamyl amino acid + an N-terminal L-alpha-aminoacyl-[peptide]</text>
        <dbReference type="Rhea" id="RHEA:23904"/>
        <dbReference type="Rhea" id="RHEA-COMP:9780"/>
        <dbReference type="Rhea" id="RHEA-COMP:9795"/>
        <dbReference type="ChEBI" id="CHEBI:77644"/>
        <dbReference type="ChEBI" id="CHEBI:78597"/>
        <dbReference type="ChEBI" id="CHEBI:78599"/>
        <dbReference type="ChEBI" id="CHEBI:78608"/>
        <dbReference type="EC" id="2.3.2.2"/>
    </reaction>
</comment>
<dbReference type="Pfam" id="PF01019">
    <property type="entry name" value="G_glu_transpept"/>
    <property type="match status" value="1"/>
</dbReference>
<keyword evidence="3" id="KW-0378">Hydrolase</keyword>
<keyword evidence="3" id="KW-1133">Transmembrane helix</keyword>
<dbReference type="HOGENOM" id="CLU_014813_4_1_1"/>
<proteinExistence type="inferred from homology"/>
<dbReference type="EC" id="2.3.2.2" evidence="3"/>
<comment type="subcellular location">
    <subcellularLocation>
        <location evidence="3">Membrane</location>
        <topology evidence="3">Single-pass type II membrane protein</topology>
    </subcellularLocation>
</comment>
<dbReference type="UniPathway" id="UPA00204"/>
<evidence type="ECO:0000313" key="5">
    <source>
        <dbReference type="Ensembl" id="ENSPMAP00000001313.1"/>
    </source>
</evidence>
<sequence>RAMADDTGPDANLGAFSPVDYMSITSFPRLPEDDAASSDTGGVRARRKQDDALDDPDSNDPENFLKTARLQRLPSSSSEPDSQESSPLRLTKKDPFSQECACRRDGLTVIITACLTFATGVTIALIIQIYLGEPQVYYNGTVVSDVRLCSDIGTDILHKRGSSVDAAVATALCAGIVHPHSSGLGGGGVMLVHNIKENTTRAIDFWAVAPAEDLLFNNLNANLTLLTKAGLSVGVPGMIKGLYQAHQLYGRMPWGEVVAAAARVAKDGFNVTTELDRGFVIGVPWDFSCRRIQFTFTNSGLYFSVERRAELLSGQKRNVAKMPEEWWGGCNITFPFVATVPMHSGLMLGSIFLQCIHMVHKPDSGDVAGHLLLSAPPPHAGASLLLALGIMEGYNLSTHDDGNLTYHWLTEALKFSFIQGSTLGDPTVDASVAERMQNILSKLEAGRIRELINDTWTLPADSYGARQLIDSYGDASSVLVMGPDDLIVAMTSSLSGAFGSRVMTPSGILLNSAMLDFTDPSQSPNPTAGQANVMGPGRRPITWALPTIARPLRGLCGTYLSLGGSKGPADTSSLAQIIIDLFSFRRNVTDSVLLARLHPEPNLWRVLVEDGFPEAEASFLRSRGHNVVRSGGSLGVTHVVRRLNDNIRGVEDPRAGRALP</sequence>
<dbReference type="InterPro" id="IPR043137">
    <property type="entry name" value="GGT_ssub_C"/>
</dbReference>
<dbReference type="InterPro" id="IPR029055">
    <property type="entry name" value="Ntn_hydrolases_N"/>
</dbReference>
<keyword evidence="3" id="KW-0472">Membrane</keyword>
<comment type="catalytic activity">
    <reaction evidence="3">
        <text>glutathione + H2O = L-cysteinylglycine + L-glutamate</text>
        <dbReference type="Rhea" id="RHEA:28807"/>
        <dbReference type="ChEBI" id="CHEBI:15377"/>
        <dbReference type="ChEBI" id="CHEBI:29985"/>
        <dbReference type="ChEBI" id="CHEBI:57925"/>
        <dbReference type="ChEBI" id="CHEBI:61694"/>
        <dbReference type="EC" id="3.4.19.13"/>
    </reaction>
</comment>
<dbReference type="GO" id="GO:0103068">
    <property type="term" value="F:leukotriene C4 gamma-glutamyl transferase activity"/>
    <property type="evidence" value="ECO:0007669"/>
    <property type="project" value="UniProtKB-EC"/>
</dbReference>
<dbReference type="Gene3D" id="1.10.246.130">
    <property type="match status" value="1"/>
</dbReference>